<feature type="coiled-coil region" evidence="1">
    <location>
        <begin position="89"/>
        <end position="120"/>
    </location>
</feature>
<evidence type="ECO:0000256" key="2">
    <source>
        <dbReference type="SAM" id="MobiDB-lite"/>
    </source>
</evidence>
<dbReference type="HOGENOM" id="CLU_1677573_0_0_1"/>
<proteinExistence type="predicted"/>
<dbReference type="AlphaFoldDB" id="A0A067LTI5"/>
<reference evidence="4" key="1">
    <citation type="journal article" date="2014" name="Proc. Natl. Acad. Sci. U.S.A.">
        <title>Extensive sampling of basidiomycete genomes demonstrates inadequacy of the white-rot/brown-rot paradigm for wood decay fungi.</title>
        <authorList>
            <person name="Riley R."/>
            <person name="Salamov A.A."/>
            <person name="Brown D.W."/>
            <person name="Nagy L.G."/>
            <person name="Floudas D."/>
            <person name="Held B.W."/>
            <person name="Levasseur A."/>
            <person name="Lombard V."/>
            <person name="Morin E."/>
            <person name="Otillar R."/>
            <person name="Lindquist E.A."/>
            <person name="Sun H."/>
            <person name="LaButti K.M."/>
            <person name="Schmutz J."/>
            <person name="Jabbour D."/>
            <person name="Luo H."/>
            <person name="Baker S.E."/>
            <person name="Pisabarro A.G."/>
            <person name="Walton J.D."/>
            <person name="Blanchette R.A."/>
            <person name="Henrissat B."/>
            <person name="Martin F."/>
            <person name="Cullen D."/>
            <person name="Hibbett D.S."/>
            <person name="Grigoriev I.V."/>
        </authorList>
    </citation>
    <scope>NUCLEOTIDE SEQUENCE [LARGE SCALE GENOMIC DNA]</scope>
    <source>
        <strain evidence="4">FD-172 SS1</strain>
    </source>
</reference>
<dbReference type="EMBL" id="KL198264">
    <property type="protein sequence ID" value="KDQ05545.1"/>
    <property type="molecule type" value="Genomic_DNA"/>
</dbReference>
<keyword evidence="4" id="KW-1185">Reference proteome</keyword>
<feature type="compositionally biased region" description="Basic and acidic residues" evidence="2">
    <location>
        <begin position="50"/>
        <end position="62"/>
    </location>
</feature>
<accession>A0A067LTI5</accession>
<organism evidence="3 4">
    <name type="scientific">Botryobasidium botryosum (strain FD-172 SS1)</name>
    <dbReference type="NCBI Taxonomy" id="930990"/>
    <lineage>
        <taxon>Eukaryota</taxon>
        <taxon>Fungi</taxon>
        <taxon>Dikarya</taxon>
        <taxon>Basidiomycota</taxon>
        <taxon>Agaricomycotina</taxon>
        <taxon>Agaricomycetes</taxon>
        <taxon>Cantharellales</taxon>
        <taxon>Botryobasidiaceae</taxon>
        <taxon>Botryobasidium</taxon>
    </lineage>
</organism>
<sequence>MNILDFTISYLLVSQIGYWPLASGSTPDRVELRKYGSLQWKETNDDQEQAQDKGEKAGEWEKEQQFKKLQEMGGATKKKRLDKDLEAPFKEAEEQLKQMAEDLRVLIQAELNHIKELIEKSQKEHHKTLILGEIKSKGMGYTHFTSPSIEYWQDTLC</sequence>
<gene>
    <name evidence="3" type="ORF">BOTBODRAFT_182465</name>
</gene>
<feature type="region of interest" description="Disordered" evidence="2">
    <location>
        <begin position="41"/>
        <end position="62"/>
    </location>
</feature>
<dbReference type="OrthoDB" id="10055769at2759"/>
<evidence type="ECO:0000313" key="4">
    <source>
        <dbReference type="Proteomes" id="UP000027195"/>
    </source>
</evidence>
<evidence type="ECO:0000256" key="1">
    <source>
        <dbReference type="SAM" id="Coils"/>
    </source>
</evidence>
<keyword evidence="1" id="KW-0175">Coiled coil</keyword>
<dbReference type="InParanoid" id="A0A067LTI5"/>
<name>A0A067LTI5_BOTB1</name>
<dbReference type="Proteomes" id="UP000027195">
    <property type="component" value="Unassembled WGS sequence"/>
</dbReference>
<protein>
    <submittedName>
        <fullName evidence="3">Uncharacterized protein</fullName>
    </submittedName>
</protein>
<evidence type="ECO:0000313" key="3">
    <source>
        <dbReference type="EMBL" id="KDQ05545.1"/>
    </source>
</evidence>